<evidence type="ECO:0000313" key="5">
    <source>
        <dbReference type="Proteomes" id="UP000284531"/>
    </source>
</evidence>
<dbReference type="Gene3D" id="2.60.40.10">
    <property type="entry name" value="Immunoglobulins"/>
    <property type="match status" value="1"/>
</dbReference>
<organism evidence="4 5">
    <name type="scientific">Marinifilum flexuosum</name>
    <dbReference type="NCBI Taxonomy" id="1117708"/>
    <lineage>
        <taxon>Bacteria</taxon>
        <taxon>Pseudomonadati</taxon>
        <taxon>Bacteroidota</taxon>
        <taxon>Bacteroidia</taxon>
        <taxon>Marinilabiliales</taxon>
        <taxon>Marinifilaceae</taxon>
    </lineage>
</organism>
<dbReference type="PROSITE" id="PS51257">
    <property type="entry name" value="PROKAR_LIPOPROTEIN"/>
    <property type="match status" value="1"/>
</dbReference>
<evidence type="ECO:0000259" key="3">
    <source>
        <dbReference type="Pfam" id="PF02638"/>
    </source>
</evidence>
<dbReference type="Gene3D" id="3.20.20.80">
    <property type="entry name" value="Glycosidases"/>
    <property type="match status" value="1"/>
</dbReference>
<proteinExistence type="predicted"/>
<dbReference type="InterPro" id="IPR013783">
    <property type="entry name" value="Ig-like_fold"/>
</dbReference>
<dbReference type="SUPFAM" id="SSF51445">
    <property type="entry name" value="(Trans)glycosidases"/>
    <property type="match status" value="1"/>
</dbReference>
<evidence type="ECO:0000256" key="2">
    <source>
        <dbReference type="SAM" id="SignalP"/>
    </source>
</evidence>
<comment type="caution">
    <text evidence="4">The sequence shown here is derived from an EMBL/GenBank/DDBJ whole genome shotgun (WGS) entry which is preliminary data.</text>
</comment>
<gene>
    <name evidence="4" type="ORF">BXY64_3007</name>
</gene>
<dbReference type="OrthoDB" id="9773203at2"/>
<feature type="chain" id="PRO_5019254739" evidence="2">
    <location>
        <begin position="23"/>
        <end position="490"/>
    </location>
</feature>
<feature type="signal peptide" evidence="2">
    <location>
        <begin position="1"/>
        <end position="22"/>
    </location>
</feature>
<dbReference type="Pfam" id="PF02638">
    <property type="entry name" value="GHL10"/>
    <property type="match status" value="1"/>
</dbReference>
<dbReference type="InterPro" id="IPR003790">
    <property type="entry name" value="GHL10"/>
</dbReference>
<dbReference type="EMBL" id="RAPQ01000010">
    <property type="protein sequence ID" value="RKE00017.1"/>
    <property type="molecule type" value="Genomic_DNA"/>
</dbReference>
<reference evidence="4 5" key="1">
    <citation type="submission" date="2018-09" db="EMBL/GenBank/DDBJ databases">
        <title>Genomic Encyclopedia of Archaeal and Bacterial Type Strains, Phase II (KMG-II): from individual species to whole genera.</title>
        <authorList>
            <person name="Goeker M."/>
        </authorList>
    </citation>
    <scope>NUCLEOTIDE SEQUENCE [LARGE SCALE GENOMIC DNA]</scope>
    <source>
        <strain evidence="4 5">DSM 21950</strain>
    </source>
</reference>
<keyword evidence="5" id="KW-1185">Reference proteome</keyword>
<keyword evidence="1 2" id="KW-0732">Signal</keyword>
<dbReference type="InterPro" id="IPR017853">
    <property type="entry name" value="GH"/>
</dbReference>
<sequence>MNNMKKVIALVLLISMSCGVFAKKKSPKREMRAVWIATVDNIDWPSKPGLSVEEQKKELIAHLDQHKKYGMNTVIFQVRPAADAFYNSPYEPWSQWLSGEQGKAPDPLYDPLQFAIEECHKRAMELHAWMNPYRAVFLYKDAKTDPNHITNTRPELFLTYGKHKYFNPGLPETRDYVSKIVGDVVRRYDVDAIHFDDYFYPYKIKDEAFPDSESFTNHGGKFYPDRIDDWRRENVNLVIKQINDTIKSIKPWMPFGISPFGVWRNKSVDKSGSRTQAGQTNYDDLYADVLLWLKNDWIDYVAPQIYWHIGKRVANYRVIAKWWNKNSYGKPCYIGQGAYRLNSESSIKSWHSANEIIRQVKLNRKLKNVDGSMFFSAKSFLENKLGINEALVKEMYKDPAMHMKNPLFEGEVPNRPKLKRENMKLEWTKQQNAAYYVVYKKEKKSNKKIFCITSLCELNLEAAQSVGDYSVVAVNRGHSESSESNKIVIE</sequence>
<protein>
    <submittedName>
        <fullName evidence="4">Uncharacterized lipoprotein YddW (UPF0748 family)</fullName>
    </submittedName>
</protein>
<dbReference type="PANTHER" id="PTHR43405:SF1">
    <property type="entry name" value="GLYCOSYL HYDROLASE DIGH"/>
    <property type="match status" value="1"/>
</dbReference>
<name>A0A419WX65_9BACT</name>
<keyword evidence="4" id="KW-0449">Lipoprotein</keyword>
<evidence type="ECO:0000256" key="1">
    <source>
        <dbReference type="ARBA" id="ARBA00022729"/>
    </source>
</evidence>
<dbReference type="InterPro" id="IPR052177">
    <property type="entry name" value="Divisome_Glycosyl_Hydrolase"/>
</dbReference>
<evidence type="ECO:0000313" key="4">
    <source>
        <dbReference type="EMBL" id="RKE00017.1"/>
    </source>
</evidence>
<dbReference type="Proteomes" id="UP000284531">
    <property type="component" value="Unassembled WGS sequence"/>
</dbReference>
<dbReference type="PANTHER" id="PTHR43405">
    <property type="entry name" value="GLYCOSYL HYDROLASE DIGH"/>
    <property type="match status" value="1"/>
</dbReference>
<dbReference type="AlphaFoldDB" id="A0A419WX65"/>
<accession>A0A419WX65</accession>
<feature type="domain" description="Glycosyl hydrolase-like 10" evidence="3">
    <location>
        <begin position="30"/>
        <end position="347"/>
    </location>
</feature>